<evidence type="ECO:0000313" key="1">
    <source>
        <dbReference type="EMBL" id="GLI56386.1"/>
    </source>
</evidence>
<gene>
    <name evidence="1" type="ORF">PM10SUCC1_19000</name>
</gene>
<evidence type="ECO:0000313" key="2">
    <source>
        <dbReference type="Proteomes" id="UP001144471"/>
    </source>
</evidence>
<dbReference type="RefSeq" id="WP_281835518.1">
    <property type="nucleotide sequence ID" value="NZ_BSDY01000008.1"/>
</dbReference>
<reference evidence="1" key="1">
    <citation type="submission" date="2022-12" db="EMBL/GenBank/DDBJ databases">
        <title>Reference genome sequencing for broad-spectrum identification of bacterial and archaeal isolates by mass spectrometry.</title>
        <authorList>
            <person name="Sekiguchi Y."/>
            <person name="Tourlousse D.M."/>
        </authorList>
    </citation>
    <scope>NUCLEOTIDE SEQUENCE</scope>
    <source>
        <strain evidence="1">10succ1</strain>
    </source>
</reference>
<organism evidence="1 2">
    <name type="scientific">Propionigenium maris DSM 9537</name>
    <dbReference type="NCBI Taxonomy" id="1123000"/>
    <lineage>
        <taxon>Bacteria</taxon>
        <taxon>Fusobacteriati</taxon>
        <taxon>Fusobacteriota</taxon>
        <taxon>Fusobacteriia</taxon>
        <taxon>Fusobacteriales</taxon>
        <taxon>Fusobacteriaceae</taxon>
        <taxon>Propionigenium</taxon>
    </lineage>
</organism>
<dbReference type="Proteomes" id="UP001144471">
    <property type="component" value="Unassembled WGS sequence"/>
</dbReference>
<dbReference type="EMBL" id="BSDY01000008">
    <property type="protein sequence ID" value="GLI56386.1"/>
    <property type="molecule type" value="Genomic_DNA"/>
</dbReference>
<dbReference type="AlphaFoldDB" id="A0A9W6LMJ0"/>
<comment type="caution">
    <text evidence="1">The sequence shown here is derived from an EMBL/GenBank/DDBJ whole genome shotgun (WGS) entry which is preliminary data.</text>
</comment>
<name>A0A9W6LMJ0_9FUSO</name>
<keyword evidence="2" id="KW-1185">Reference proteome</keyword>
<sequence length="67" mass="7624">MMMTKEDFLRDLGTTEAKLEAEGKEVVRFDDGDPECPGWEVRYIDKEEVEIILGCKCSDTGSIHDKL</sequence>
<protein>
    <submittedName>
        <fullName evidence="1">Uncharacterized protein</fullName>
    </submittedName>
</protein>
<proteinExistence type="predicted"/>
<accession>A0A9W6LMJ0</accession>